<accession>A0A165B885</accession>
<dbReference type="Gene3D" id="2.30.30.40">
    <property type="entry name" value="SH3 Domains"/>
    <property type="match status" value="1"/>
</dbReference>
<name>A0A165B885_EXIGL</name>
<keyword evidence="8" id="KW-0472">Membrane</keyword>
<evidence type="ECO:0000256" key="11">
    <source>
        <dbReference type="ARBA" id="ARBA00034535"/>
    </source>
</evidence>
<dbReference type="STRING" id="1314781.A0A165B885"/>
<dbReference type="SMART" id="SM00326">
    <property type="entry name" value="SH3"/>
    <property type="match status" value="1"/>
</dbReference>
<evidence type="ECO:0000256" key="8">
    <source>
        <dbReference type="ARBA" id="ARBA00023136"/>
    </source>
</evidence>
<dbReference type="PANTHER" id="PTHR19332:SF1">
    <property type="entry name" value="PEROXISOMAL MEMBRANE PROTEIN PEX13"/>
    <property type="match status" value="1"/>
</dbReference>
<keyword evidence="5" id="KW-0653">Protein transport</keyword>
<evidence type="ECO:0000256" key="1">
    <source>
        <dbReference type="ARBA" id="ARBA00006033"/>
    </source>
</evidence>
<dbReference type="GO" id="GO:1990429">
    <property type="term" value="C:peroxisomal importomer complex"/>
    <property type="evidence" value="ECO:0007669"/>
    <property type="project" value="TreeGrafter"/>
</dbReference>
<evidence type="ECO:0000259" key="15">
    <source>
        <dbReference type="PROSITE" id="PS50002"/>
    </source>
</evidence>
<gene>
    <name evidence="16" type="ORF">EXIGLDRAFT_845920</name>
</gene>
<evidence type="ECO:0000256" key="14">
    <source>
        <dbReference type="SAM" id="MobiDB-lite"/>
    </source>
</evidence>
<evidence type="ECO:0000313" key="16">
    <source>
        <dbReference type="EMBL" id="KZV80044.1"/>
    </source>
</evidence>
<dbReference type="PROSITE" id="PS50002">
    <property type="entry name" value="SH3"/>
    <property type="match status" value="1"/>
</dbReference>
<dbReference type="Proteomes" id="UP000077266">
    <property type="component" value="Unassembled WGS sequence"/>
</dbReference>
<keyword evidence="4" id="KW-0812">Transmembrane</keyword>
<dbReference type="Pfam" id="PF04088">
    <property type="entry name" value="Peroxin-13_N"/>
    <property type="match status" value="1"/>
</dbReference>
<reference evidence="16 17" key="1">
    <citation type="journal article" date="2016" name="Mol. Biol. Evol.">
        <title>Comparative Genomics of Early-Diverging Mushroom-Forming Fungi Provides Insights into the Origins of Lignocellulose Decay Capabilities.</title>
        <authorList>
            <person name="Nagy L.G."/>
            <person name="Riley R."/>
            <person name="Tritt A."/>
            <person name="Adam C."/>
            <person name="Daum C."/>
            <person name="Floudas D."/>
            <person name="Sun H."/>
            <person name="Yadav J.S."/>
            <person name="Pangilinan J."/>
            <person name="Larsson K.H."/>
            <person name="Matsuura K."/>
            <person name="Barry K."/>
            <person name="Labutti K."/>
            <person name="Kuo R."/>
            <person name="Ohm R.A."/>
            <person name="Bhattacharya S.S."/>
            <person name="Shirouzu T."/>
            <person name="Yoshinaga Y."/>
            <person name="Martin F.M."/>
            <person name="Grigoriev I.V."/>
            <person name="Hibbett D.S."/>
        </authorList>
    </citation>
    <scope>NUCLEOTIDE SEQUENCE [LARGE SCALE GENOMIC DNA]</scope>
    <source>
        <strain evidence="16 17">HHB12029</strain>
    </source>
</reference>
<proteinExistence type="inferred from homology"/>
<sequence length="262" mass="27889">MEGYESMYGGYGGSMYGGAPGLGMPYGPEGVTSLTQKMEGATGQTFALLQAIVQTFGGFAQMLESTFMATHSSFFAMVGVADQLGQLRNALGTVLGLFGLVAWLRRRLFGPNAQDELRREFRAFAGGAPPVPRPSRKPLIVFLLAVLGIPYAMHRLIRVLAARIPPPGAGVPTDPSQLAFVRAIHAFPARDALELTLQPGDIVAVLGALEGEWWRGRTRDGREGFFPAAYVEVIRQPGAGAVPQLQEAAPAPAPPAEAKKVD</sequence>
<protein>
    <recommendedName>
        <fullName evidence="11">Peroxisomal membrane protein PEX13</fullName>
    </recommendedName>
    <alternativeName>
        <fullName evidence="10">Peroxin-13</fullName>
    </alternativeName>
</protein>
<dbReference type="InterPro" id="IPR035463">
    <property type="entry name" value="Pex13"/>
</dbReference>
<evidence type="ECO:0000313" key="17">
    <source>
        <dbReference type="Proteomes" id="UP000077266"/>
    </source>
</evidence>
<evidence type="ECO:0000256" key="12">
    <source>
        <dbReference type="ARBA" id="ARBA00046271"/>
    </source>
</evidence>
<feature type="region of interest" description="Disordered" evidence="14">
    <location>
        <begin position="242"/>
        <end position="262"/>
    </location>
</feature>
<evidence type="ECO:0000256" key="4">
    <source>
        <dbReference type="ARBA" id="ARBA00022692"/>
    </source>
</evidence>
<keyword evidence="9" id="KW-0576">Peroxisome</keyword>
<keyword evidence="6" id="KW-1133">Transmembrane helix</keyword>
<dbReference type="Pfam" id="PF00018">
    <property type="entry name" value="SH3_1"/>
    <property type="match status" value="1"/>
</dbReference>
<evidence type="ECO:0000256" key="7">
    <source>
        <dbReference type="ARBA" id="ARBA00023010"/>
    </source>
</evidence>
<keyword evidence="7" id="KW-0811">Translocation</keyword>
<dbReference type="GO" id="GO:0005778">
    <property type="term" value="C:peroxisomal membrane"/>
    <property type="evidence" value="ECO:0007669"/>
    <property type="project" value="UniProtKB-SubCell"/>
</dbReference>
<dbReference type="FunCoup" id="A0A165B885">
    <property type="interactions" value="127"/>
</dbReference>
<keyword evidence="2 13" id="KW-0728">SH3 domain</keyword>
<evidence type="ECO:0000256" key="9">
    <source>
        <dbReference type="ARBA" id="ARBA00023140"/>
    </source>
</evidence>
<keyword evidence="17" id="KW-1185">Reference proteome</keyword>
<evidence type="ECO:0000256" key="13">
    <source>
        <dbReference type="PROSITE-ProRule" id="PRU00192"/>
    </source>
</evidence>
<dbReference type="AlphaFoldDB" id="A0A165B885"/>
<dbReference type="InParanoid" id="A0A165B885"/>
<evidence type="ECO:0000256" key="5">
    <source>
        <dbReference type="ARBA" id="ARBA00022927"/>
    </source>
</evidence>
<comment type="subcellular location">
    <subcellularLocation>
        <location evidence="12">Peroxisome membrane</location>
    </subcellularLocation>
</comment>
<dbReference type="SUPFAM" id="SSF50044">
    <property type="entry name" value="SH3-domain"/>
    <property type="match status" value="1"/>
</dbReference>
<comment type="similarity">
    <text evidence="1">Belongs to the peroxin-13 family.</text>
</comment>
<evidence type="ECO:0000256" key="10">
    <source>
        <dbReference type="ARBA" id="ARBA00029693"/>
    </source>
</evidence>
<evidence type="ECO:0000256" key="3">
    <source>
        <dbReference type="ARBA" id="ARBA00022448"/>
    </source>
</evidence>
<dbReference type="PANTHER" id="PTHR19332">
    <property type="entry name" value="PEROXISOMAL MEMBRANE PROTEIN PEX13"/>
    <property type="match status" value="1"/>
</dbReference>
<dbReference type="GO" id="GO:0016560">
    <property type="term" value="P:protein import into peroxisome matrix, docking"/>
    <property type="evidence" value="ECO:0007669"/>
    <property type="project" value="InterPro"/>
</dbReference>
<keyword evidence="3" id="KW-0813">Transport</keyword>
<dbReference type="EMBL" id="KV426528">
    <property type="protein sequence ID" value="KZV80044.1"/>
    <property type="molecule type" value="Genomic_DNA"/>
</dbReference>
<organism evidence="16 17">
    <name type="scientific">Exidia glandulosa HHB12029</name>
    <dbReference type="NCBI Taxonomy" id="1314781"/>
    <lineage>
        <taxon>Eukaryota</taxon>
        <taxon>Fungi</taxon>
        <taxon>Dikarya</taxon>
        <taxon>Basidiomycota</taxon>
        <taxon>Agaricomycotina</taxon>
        <taxon>Agaricomycetes</taxon>
        <taxon>Auriculariales</taxon>
        <taxon>Exidiaceae</taxon>
        <taxon>Exidia</taxon>
    </lineage>
</organism>
<evidence type="ECO:0000256" key="6">
    <source>
        <dbReference type="ARBA" id="ARBA00022989"/>
    </source>
</evidence>
<evidence type="ECO:0000256" key="2">
    <source>
        <dbReference type="ARBA" id="ARBA00022443"/>
    </source>
</evidence>
<feature type="domain" description="SH3" evidence="15">
    <location>
        <begin position="176"/>
        <end position="236"/>
    </location>
</feature>
<dbReference type="InterPro" id="IPR036028">
    <property type="entry name" value="SH3-like_dom_sf"/>
</dbReference>
<dbReference type="InterPro" id="IPR007223">
    <property type="entry name" value="Peroxin-13_N"/>
</dbReference>
<dbReference type="OrthoDB" id="10037838at2759"/>
<dbReference type="InterPro" id="IPR001452">
    <property type="entry name" value="SH3_domain"/>
</dbReference>